<dbReference type="Pfam" id="PF19038">
    <property type="entry name" value="Fuz_longin_3"/>
    <property type="match status" value="1"/>
</dbReference>
<dbReference type="InterPro" id="IPR043970">
    <property type="entry name" value="FUZ/MON1/HPS1_longin_3"/>
</dbReference>
<evidence type="ECO:0000256" key="3">
    <source>
        <dbReference type="SAM" id="MobiDB-lite"/>
    </source>
</evidence>
<dbReference type="GO" id="GO:0035658">
    <property type="term" value="C:Mon1-Ccz1 complex"/>
    <property type="evidence" value="ECO:0007669"/>
    <property type="project" value="TreeGrafter"/>
</dbReference>
<feature type="compositionally biased region" description="Polar residues" evidence="3">
    <location>
        <begin position="1"/>
        <end position="16"/>
    </location>
</feature>
<dbReference type="GO" id="GO:0006623">
    <property type="term" value="P:protein targeting to vacuole"/>
    <property type="evidence" value="ECO:0007669"/>
    <property type="project" value="UniProtKB-UniRule"/>
</dbReference>
<dbReference type="PRINTS" id="PR01546">
    <property type="entry name" value="YEAST73DUF"/>
</dbReference>
<evidence type="ECO:0000259" key="4">
    <source>
        <dbReference type="Pfam" id="PF19036"/>
    </source>
</evidence>
<protein>
    <recommendedName>
        <fullName evidence="2">Vacuolar fusion protein MON1 homolog</fullName>
    </recommendedName>
</protein>
<dbReference type="EMBL" id="OV725078">
    <property type="protein sequence ID" value="CAH1393808.1"/>
    <property type="molecule type" value="Genomic_DNA"/>
</dbReference>
<accession>A0A9P0H1F8</accession>
<dbReference type="PANTHER" id="PTHR13027:SF7">
    <property type="entry name" value="VACUOLAR FUSION PROTEIN MON1 HOMOLOG"/>
    <property type="match status" value="1"/>
</dbReference>
<name>A0A9P0H1F8_NEZVI</name>
<sequence>MIMENVNNSSGMNTESNTHDVLDSDQITNDESWKNKSRHIFIFSSAGKPVYSRYGCEDELVTLFGVMQALVSFVQDNDDAIEAIFFGNKLLVFLIKGPIILVAVSRNKESVKFLVKQLMYVYNQVVSVLTLTRVTRIFEQRLNYDLRRLLAGSERLIDHLLTFTENQPEFLLDGISCLPLSSAVRESISQAIISTCSKIKNLVFAILIANDKLITLIHMKKYVIKPSDLHLIINMVSSFESFKTAESWTPICLPNFDSSGYLHGHVSYLTEECQACLLLLTVDADLFHELSEAKKKITEKLQRNQSINVISNVISNPVLTMNNVNISTVRHFLYKCKKSSHILAPPMPPPYDTPENSIELLQHYQILHSAMKDGSSNLRLIFQQFKTEVMLGYVTEKFELYVTLDPLISKASSTDAVDKLIRWIQKEEDKFFIPHVPNF</sequence>
<evidence type="ECO:0000313" key="7">
    <source>
        <dbReference type="EMBL" id="CAH1393808.1"/>
    </source>
</evidence>
<feature type="domain" description="FUZ/MON1/HPS1 second Longin" evidence="5">
    <location>
        <begin position="200"/>
        <end position="298"/>
    </location>
</feature>
<comment type="function">
    <text evidence="2">Plays an important role in membrane trafficking through the secretory apparatus.</text>
</comment>
<evidence type="ECO:0000259" key="5">
    <source>
        <dbReference type="Pfam" id="PF19037"/>
    </source>
</evidence>
<dbReference type="OrthoDB" id="272411at2759"/>
<feature type="domain" description="FUZ/MON1/HPS1 third Longin" evidence="6">
    <location>
        <begin position="329"/>
        <end position="428"/>
    </location>
</feature>
<dbReference type="InterPro" id="IPR004353">
    <property type="entry name" value="Mon1"/>
</dbReference>
<keyword evidence="8" id="KW-1185">Reference proteome</keyword>
<gene>
    <name evidence="7" type="ORF">NEZAVI_LOCUS4422</name>
</gene>
<reference evidence="7" key="1">
    <citation type="submission" date="2022-01" db="EMBL/GenBank/DDBJ databases">
        <authorList>
            <person name="King R."/>
        </authorList>
    </citation>
    <scope>NUCLEOTIDE SEQUENCE</scope>
</reference>
<dbReference type="InterPro" id="IPR043971">
    <property type="entry name" value="FUZ/MON1/HPS1_longin_2"/>
</dbReference>
<dbReference type="Proteomes" id="UP001152798">
    <property type="component" value="Chromosome 2"/>
</dbReference>
<evidence type="ECO:0000256" key="1">
    <source>
        <dbReference type="ARBA" id="ARBA00008968"/>
    </source>
</evidence>
<feature type="domain" description="FUZ/MON1/HPS1 first Longin" evidence="4">
    <location>
        <begin position="38"/>
        <end position="160"/>
    </location>
</feature>
<evidence type="ECO:0000256" key="2">
    <source>
        <dbReference type="RuleBase" id="RU367048"/>
    </source>
</evidence>
<comment type="similarity">
    <text evidence="1 2">Belongs to the MON1/SAND family.</text>
</comment>
<dbReference type="Pfam" id="PF19037">
    <property type="entry name" value="Fuz_longin_2"/>
    <property type="match status" value="1"/>
</dbReference>
<evidence type="ECO:0000259" key="6">
    <source>
        <dbReference type="Pfam" id="PF19038"/>
    </source>
</evidence>
<feature type="region of interest" description="Disordered" evidence="3">
    <location>
        <begin position="1"/>
        <end position="23"/>
    </location>
</feature>
<dbReference type="PANTHER" id="PTHR13027">
    <property type="entry name" value="SAND PROTEIN-RELATED"/>
    <property type="match status" value="1"/>
</dbReference>
<dbReference type="AlphaFoldDB" id="A0A9P0H1F8"/>
<proteinExistence type="inferred from homology"/>
<dbReference type="Pfam" id="PF19036">
    <property type="entry name" value="Fuz_longin_1"/>
    <property type="match status" value="1"/>
</dbReference>
<evidence type="ECO:0000313" key="8">
    <source>
        <dbReference type="Proteomes" id="UP001152798"/>
    </source>
</evidence>
<organism evidence="7 8">
    <name type="scientific">Nezara viridula</name>
    <name type="common">Southern green stink bug</name>
    <name type="synonym">Cimex viridulus</name>
    <dbReference type="NCBI Taxonomy" id="85310"/>
    <lineage>
        <taxon>Eukaryota</taxon>
        <taxon>Metazoa</taxon>
        <taxon>Ecdysozoa</taxon>
        <taxon>Arthropoda</taxon>
        <taxon>Hexapoda</taxon>
        <taxon>Insecta</taxon>
        <taxon>Pterygota</taxon>
        <taxon>Neoptera</taxon>
        <taxon>Paraneoptera</taxon>
        <taxon>Hemiptera</taxon>
        <taxon>Heteroptera</taxon>
        <taxon>Panheteroptera</taxon>
        <taxon>Pentatomomorpha</taxon>
        <taxon>Pentatomoidea</taxon>
        <taxon>Pentatomidae</taxon>
        <taxon>Pentatominae</taxon>
        <taxon>Nezara</taxon>
    </lineage>
</organism>
<dbReference type="GO" id="GO:0032510">
    <property type="term" value="P:endosome to lysosome transport via multivesicular body sorting pathway"/>
    <property type="evidence" value="ECO:0007669"/>
    <property type="project" value="TreeGrafter"/>
</dbReference>
<dbReference type="InterPro" id="IPR043972">
    <property type="entry name" value="FUZ/MON1/HPS1_longin_1"/>
</dbReference>